<keyword evidence="4 19" id="KW-0813">Transport</keyword>
<keyword evidence="5 19" id="KW-1003">Cell membrane</keyword>
<dbReference type="InterPro" id="IPR008168">
    <property type="entry name" value="Cyt_C_IC"/>
</dbReference>
<keyword evidence="13 19" id="KW-0249">Electron transport</keyword>
<comment type="caution">
    <text evidence="23">The sequence shown here is derived from an EMBL/GenBank/DDBJ whole genome shotgun (WGS) entry which is preliminary data.</text>
</comment>
<evidence type="ECO:0000313" key="24">
    <source>
        <dbReference type="Proteomes" id="UP000706039"/>
    </source>
</evidence>
<dbReference type="Pfam" id="PF14715">
    <property type="entry name" value="FixP_N"/>
    <property type="match status" value="1"/>
</dbReference>
<feature type="transmembrane region" description="Helical" evidence="21">
    <location>
        <begin position="32"/>
        <end position="54"/>
    </location>
</feature>
<evidence type="ECO:0000256" key="12">
    <source>
        <dbReference type="ARBA" id="ARBA00022781"/>
    </source>
</evidence>
<protein>
    <recommendedName>
        <fullName evidence="19">Cbb3-type cytochrome c oxidase subunit</fullName>
    </recommendedName>
</protein>
<evidence type="ECO:0000256" key="11">
    <source>
        <dbReference type="ARBA" id="ARBA00022737"/>
    </source>
</evidence>
<evidence type="ECO:0000256" key="18">
    <source>
        <dbReference type="ARBA" id="ARBA00023136"/>
    </source>
</evidence>
<comment type="pathway">
    <text evidence="2 19">Energy metabolism; oxidative phosphorylation.</text>
</comment>
<evidence type="ECO:0000256" key="21">
    <source>
        <dbReference type="SAM" id="Phobius"/>
    </source>
</evidence>
<keyword evidence="17 19" id="KW-0406">Ion transport</keyword>
<evidence type="ECO:0000256" key="8">
    <source>
        <dbReference type="ARBA" id="ARBA00022660"/>
    </source>
</evidence>
<evidence type="ECO:0000256" key="1">
    <source>
        <dbReference type="ARBA" id="ARBA00004533"/>
    </source>
</evidence>
<evidence type="ECO:0000256" key="6">
    <source>
        <dbReference type="ARBA" id="ARBA00022519"/>
    </source>
</evidence>
<dbReference type="EMBL" id="JAINVV010000004">
    <property type="protein sequence ID" value="MBY8822083.1"/>
    <property type="molecule type" value="Genomic_DNA"/>
</dbReference>
<dbReference type="InterPro" id="IPR004678">
    <property type="entry name" value="Cyt_c_oxidase_cbb3_su3"/>
</dbReference>
<dbReference type="InterPro" id="IPR038414">
    <property type="entry name" value="CcoP_N_sf"/>
</dbReference>
<feature type="region of interest" description="Disordered" evidence="20">
    <location>
        <begin position="303"/>
        <end position="325"/>
    </location>
</feature>
<dbReference type="SUPFAM" id="SSF46626">
    <property type="entry name" value="Cytochrome c"/>
    <property type="match status" value="2"/>
</dbReference>
<evidence type="ECO:0000259" key="22">
    <source>
        <dbReference type="PROSITE" id="PS51007"/>
    </source>
</evidence>
<comment type="function">
    <text evidence="19">C-type cytochrome. Part of the cbb3-type cytochrome c oxidase complex.</text>
</comment>
<feature type="domain" description="Cytochrome c" evidence="22">
    <location>
        <begin position="205"/>
        <end position="286"/>
    </location>
</feature>
<gene>
    <name evidence="23" type="primary">ccoP</name>
    <name evidence="23" type="ORF">K7G82_07255</name>
</gene>
<dbReference type="InterPro" id="IPR032858">
    <property type="entry name" value="CcoP_N"/>
</dbReference>
<dbReference type="NCBIfam" id="TIGR00782">
    <property type="entry name" value="ccoP"/>
    <property type="match status" value="1"/>
</dbReference>
<keyword evidence="8 19" id="KW-0679">Respiratory chain</keyword>
<dbReference type="PROSITE" id="PS51007">
    <property type="entry name" value="CYTC"/>
    <property type="match status" value="2"/>
</dbReference>
<evidence type="ECO:0000256" key="14">
    <source>
        <dbReference type="ARBA" id="ARBA00022989"/>
    </source>
</evidence>
<dbReference type="PANTHER" id="PTHR33751">
    <property type="entry name" value="CBB3-TYPE CYTOCHROME C OXIDASE SUBUNIT FIXP"/>
    <property type="match status" value="1"/>
</dbReference>
<dbReference type="Pfam" id="PF00034">
    <property type="entry name" value="Cytochrom_C"/>
    <property type="match status" value="1"/>
</dbReference>
<evidence type="ECO:0000256" key="15">
    <source>
        <dbReference type="ARBA" id="ARBA00023002"/>
    </source>
</evidence>
<keyword evidence="15 19" id="KW-0560">Oxidoreductase</keyword>
<dbReference type="Gene3D" id="6.10.280.130">
    <property type="match status" value="1"/>
</dbReference>
<comment type="subunit">
    <text evidence="19">Component of the cbb3-type cytochrome c oxidase.</text>
</comment>
<proteinExistence type="inferred from homology"/>
<evidence type="ECO:0000256" key="4">
    <source>
        <dbReference type="ARBA" id="ARBA00022448"/>
    </source>
</evidence>
<keyword evidence="18 19" id="KW-0472">Membrane</keyword>
<dbReference type="Gene3D" id="1.10.760.10">
    <property type="entry name" value="Cytochrome c-like domain"/>
    <property type="match status" value="2"/>
</dbReference>
<dbReference type="Pfam" id="PF13442">
    <property type="entry name" value="Cytochrome_CBB3"/>
    <property type="match status" value="1"/>
</dbReference>
<keyword evidence="7 19" id="KW-0349">Heme</keyword>
<keyword evidence="10 19" id="KW-0479">Metal-binding</keyword>
<keyword evidence="14 21" id="KW-1133">Transmembrane helix</keyword>
<feature type="domain" description="Cytochrome c" evidence="22">
    <location>
        <begin position="108"/>
        <end position="198"/>
    </location>
</feature>
<sequence>MAEKRIDEATGTQTMGHEWDGIEELDTPMPRWWLWTFYASIVFAVGYTVAYPAWPLIDRATGGTLGWSSRGDFEKEMAAEAKTRAPIMLALAATPIDRLPDNPELMHAAVEGGRAAFKVHCVQCHGSGAAGSKGYPNLNDDDWLWGGDIKSLQYTIEHGIRNPDHDQTRMSLMPAFGRDGILKPAQVDDLAAHVRVISGQEKPGAAARRGAALFAENCAVCHGADGKGLREFGAPNLTDPIWLYGGSREDIAATITTARYGVMPRWGEKLGPVTVKMLAAYVHSLGGGEALPALGALPVSDAPATPVADAAKPPLADAAKSDAQR</sequence>
<dbReference type="Proteomes" id="UP000706039">
    <property type="component" value="Unassembled WGS sequence"/>
</dbReference>
<evidence type="ECO:0000256" key="9">
    <source>
        <dbReference type="ARBA" id="ARBA00022692"/>
    </source>
</evidence>
<dbReference type="PANTHER" id="PTHR33751:SF1">
    <property type="entry name" value="CBB3-TYPE CYTOCHROME C OXIDASE SUBUNIT FIXP"/>
    <property type="match status" value="1"/>
</dbReference>
<dbReference type="InterPro" id="IPR036909">
    <property type="entry name" value="Cyt_c-like_dom_sf"/>
</dbReference>
<evidence type="ECO:0000256" key="19">
    <source>
        <dbReference type="PIRNR" id="PIRNR000006"/>
    </source>
</evidence>
<evidence type="ECO:0000256" key="16">
    <source>
        <dbReference type="ARBA" id="ARBA00023004"/>
    </source>
</evidence>
<evidence type="ECO:0000313" key="23">
    <source>
        <dbReference type="EMBL" id="MBY8822083.1"/>
    </source>
</evidence>
<evidence type="ECO:0000256" key="20">
    <source>
        <dbReference type="SAM" id="MobiDB-lite"/>
    </source>
</evidence>
<reference evidence="23 24" key="1">
    <citation type="submission" date="2021-08" db="EMBL/GenBank/DDBJ databases">
        <authorList>
            <person name="Tuo L."/>
        </authorList>
    </citation>
    <scope>NUCLEOTIDE SEQUENCE [LARGE SCALE GENOMIC DNA]</scope>
    <source>
        <strain evidence="23 24">JCM 31229</strain>
    </source>
</reference>
<evidence type="ECO:0000256" key="13">
    <source>
        <dbReference type="ARBA" id="ARBA00022982"/>
    </source>
</evidence>
<keyword evidence="11" id="KW-0677">Repeat</keyword>
<dbReference type="InterPro" id="IPR009056">
    <property type="entry name" value="Cyt_c-like_dom"/>
</dbReference>
<keyword evidence="9 21" id="KW-0812">Transmembrane</keyword>
<dbReference type="RefSeq" id="WP_222989192.1">
    <property type="nucleotide sequence ID" value="NZ_JAINVV010000004.1"/>
</dbReference>
<organism evidence="23 24">
    <name type="scientific">Sphingomonas colocasiae</name>
    <dbReference type="NCBI Taxonomy" id="1848973"/>
    <lineage>
        <taxon>Bacteria</taxon>
        <taxon>Pseudomonadati</taxon>
        <taxon>Pseudomonadota</taxon>
        <taxon>Alphaproteobacteria</taxon>
        <taxon>Sphingomonadales</taxon>
        <taxon>Sphingomonadaceae</taxon>
        <taxon>Sphingomonas</taxon>
    </lineage>
</organism>
<keyword evidence="24" id="KW-1185">Reference proteome</keyword>
<dbReference type="PIRSF" id="PIRSF000006">
    <property type="entry name" value="Cbb3-Cox_fixP"/>
    <property type="match status" value="1"/>
</dbReference>
<comment type="similarity">
    <text evidence="3 19">Belongs to the CcoP / FixP family.</text>
</comment>
<dbReference type="PRINTS" id="PR00605">
    <property type="entry name" value="CYTCHROMECIC"/>
</dbReference>
<evidence type="ECO:0000256" key="7">
    <source>
        <dbReference type="ARBA" id="ARBA00022617"/>
    </source>
</evidence>
<evidence type="ECO:0000256" key="2">
    <source>
        <dbReference type="ARBA" id="ARBA00004673"/>
    </source>
</evidence>
<keyword evidence="12 19" id="KW-0375">Hydrogen ion transport</keyword>
<comment type="subcellular location">
    <subcellularLocation>
        <location evidence="1 19">Cell inner membrane</location>
    </subcellularLocation>
</comment>
<evidence type="ECO:0000256" key="5">
    <source>
        <dbReference type="ARBA" id="ARBA00022475"/>
    </source>
</evidence>
<evidence type="ECO:0000256" key="17">
    <source>
        <dbReference type="ARBA" id="ARBA00023065"/>
    </source>
</evidence>
<evidence type="ECO:0000256" key="3">
    <source>
        <dbReference type="ARBA" id="ARBA00006113"/>
    </source>
</evidence>
<dbReference type="InterPro" id="IPR050597">
    <property type="entry name" value="Cytochrome_c_Oxidase_Subunit"/>
</dbReference>
<keyword evidence="16 19" id="KW-0408">Iron</keyword>
<evidence type="ECO:0000256" key="10">
    <source>
        <dbReference type="ARBA" id="ARBA00022723"/>
    </source>
</evidence>
<accession>A0ABS7PL94</accession>
<comment type="cofactor">
    <cofactor evidence="19">
        <name>heme c</name>
        <dbReference type="ChEBI" id="CHEBI:61717"/>
    </cofactor>
    <text evidence="19">Binds 2 heme C groups per subunit.</text>
</comment>
<keyword evidence="6 19" id="KW-0997">Cell inner membrane</keyword>
<feature type="compositionally biased region" description="Low complexity" evidence="20">
    <location>
        <begin position="308"/>
        <end position="318"/>
    </location>
</feature>
<name>A0ABS7PL94_9SPHN</name>